<protein>
    <submittedName>
        <fullName evidence="2">Uncharacterized protein</fullName>
    </submittedName>
</protein>
<keyword evidence="3" id="KW-1185">Reference proteome</keyword>
<sequence>MGCVFGKELSGKRPTGGGGSLPWLRDLEKGQERIPSSPSLEISARPIWISVSCTVSAAPPAQLREPSPSLCVWFGLSRDGGGAGESRRHNQQQQDGAVENHIGNGVGKKALLLLVLASRKARGECRQTKQTLSHRRGG</sequence>
<feature type="region of interest" description="Disordered" evidence="1">
    <location>
        <begin position="80"/>
        <end position="102"/>
    </location>
</feature>
<evidence type="ECO:0000256" key="1">
    <source>
        <dbReference type="SAM" id="MobiDB-lite"/>
    </source>
</evidence>
<accession>A0AAV2CHY5</accession>
<feature type="region of interest" description="Disordered" evidence="1">
    <location>
        <begin position="1"/>
        <end position="38"/>
    </location>
</feature>
<organism evidence="2 3">
    <name type="scientific">Linum trigynum</name>
    <dbReference type="NCBI Taxonomy" id="586398"/>
    <lineage>
        <taxon>Eukaryota</taxon>
        <taxon>Viridiplantae</taxon>
        <taxon>Streptophyta</taxon>
        <taxon>Embryophyta</taxon>
        <taxon>Tracheophyta</taxon>
        <taxon>Spermatophyta</taxon>
        <taxon>Magnoliopsida</taxon>
        <taxon>eudicotyledons</taxon>
        <taxon>Gunneridae</taxon>
        <taxon>Pentapetalae</taxon>
        <taxon>rosids</taxon>
        <taxon>fabids</taxon>
        <taxon>Malpighiales</taxon>
        <taxon>Linaceae</taxon>
        <taxon>Linum</taxon>
    </lineage>
</organism>
<gene>
    <name evidence="2" type="ORF">LTRI10_LOCUS3749</name>
</gene>
<evidence type="ECO:0000313" key="3">
    <source>
        <dbReference type="Proteomes" id="UP001497516"/>
    </source>
</evidence>
<name>A0AAV2CHY5_9ROSI</name>
<dbReference type="Proteomes" id="UP001497516">
    <property type="component" value="Chromosome 1"/>
</dbReference>
<dbReference type="AlphaFoldDB" id="A0AAV2CHY5"/>
<proteinExistence type="predicted"/>
<reference evidence="2 3" key="1">
    <citation type="submission" date="2024-04" db="EMBL/GenBank/DDBJ databases">
        <authorList>
            <person name="Fracassetti M."/>
        </authorList>
    </citation>
    <scope>NUCLEOTIDE SEQUENCE [LARGE SCALE GENOMIC DNA]</scope>
</reference>
<evidence type="ECO:0000313" key="2">
    <source>
        <dbReference type="EMBL" id="CAL1356025.1"/>
    </source>
</evidence>
<dbReference type="EMBL" id="OZ034813">
    <property type="protein sequence ID" value="CAL1356025.1"/>
    <property type="molecule type" value="Genomic_DNA"/>
</dbReference>